<organism evidence="1 2">
    <name type="scientific">Phialocephala subalpina</name>
    <dbReference type="NCBI Taxonomy" id="576137"/>
    <lineage>
        <taxon>Eukaryota</taxon>
        <taxon>Fungi</taxon>
        <taxon>Dikarya</taxon>
        <taxon>Ascomycota</taxon>
        <taxon>Pezizomycotina</taxon>
        <taxon>Leotiomycetes</taxon>
        <taxon>Helotiales</taxon>
        <taxon>Mollisiaceae</taxon>
        <taxon>Phialocephala</taxon>
        <taxon>Phialocephala fortinii species complex</taxon>
    </lineage>
</organism>
<evidence type="ECO:0008006" key="3">
    <source>
        <dbReference type="Google" id="ProtNLM"/>
    </source>
</evidence>
<evidence type="ECO:0000313" key="2">
    <source>
        <dbReference type="Proteomes" id="UP000184330"/>
    </source>
</evidence>
<gene>
    <name evidence="1" type="ORF">PAC_16574</name>
</gene>
<name>A0A1L7XNR6_9HELO</name>
<dbReference type="GO" id="GO:0008237">
    <property type="term" value="F:metallopeptidase activity"/>
    <property type="evidence" value="ECO:0007669"/>
    <property type="project" value="InterPro"/>
</dbReference>
<accession>A0A1L7XNR6</accession>
<protein>
    <recommendedName>
        <fullName evidence="3">Lysine-specific metallo-endopeptidase domain-containing protein</fullName>
    </recommendedName>
</protein>
<dbReference type="Proteomes" id="UP000184330">
    <property type="component" value="Unassembled WGS sequence"/>
</dbReference>
<dbReference type="AlphaFoldDB" id="A0A1L7XNR6"/>
<keyword evidence="2" id="KW-1185">Reference proteome</keyword>
<sequence length="159" mass="17995">MEKSSKLSCNTLVLAYTAVPDESHFQIQSCPWFLKYGMTVDYPTTEDIPQSVWDSLRIHLVPWIADKQYTSIDIFSLSDKVLLHELTHSRRDEDLTTTDVGPLPWSGYGRDNCRALPTSTAPTRLPERNAGKDKNNCRNLHIANVNRYMGLSVLAADLL</sequence>
<reference evidence="1 2" key="1">
    <citation type="submission" date="2016-03" db="EMBL/GenBank/DDBJ databases">
        <authorList>
            <person name="Ploux O."/>
        </authorList>
    </citation>
    <scope>NUCLEOTIDE SEQUENCE [LARGE SCALE GENOMIC DNA]</scope>
    <source>
        <strain evidence="1 2">UAMH 11012</strain>
    </source>
</reference>
<dbReference type="InterPro" id="IPR024079">
    <property type="entry name" value="MetalloPept_cat_dom_sf"/>
</dbReference>
<dbReference type="Gene3D" id="3.40.390.10">
    <property type="entry name" value="Collagenase (Catalytic Domain)"/>
    <property type="match status" value="1"/>
</dbReference>
<dbReference type="OrthoDB" id="3529213at2759"/>
<evidence type="ECO:0000313" key="1">
    <source>
        <dbReference type="EMBL" id="CZR66673.1"/>
    </source>
</evidence>
<proteinExistence type="predicted"/>
<dbReference type="EMBL" id="FJOG01000039">
    <property type="protein sequence ID" value="CZR66673.1"/>
    <property type="molecule type" value="Genomic_DNA"/>
</dbReference>